<gene>
    <name evidence="12" type="ORF">TH53_11160</name>
</gene>
<evidence type="ECO:0000259" key="11">
    <source>
        <dbReference type="PROSITE" id="PS50112"/>
    </source>
</evidence>
<keyword evidence="5" id="KW-0547">Nucleotide-binding</keyword>
<dbReference type="OrthoDB" id="5401121at2"/>
<dbReference type="InterPro" id="IPR005467">
    <property type="entry name" value="His_kinase_dom"/>
</dbReference>
<keyword evidence="8" id="KW-0902">Two-component regulatory system</keyword>
<dbReference type="STRING" id="1503925.TH53_11160"/>
<proteinExistence type="predicted"/>
<dbReference type="GO" id="GO:0016020">
    <property type="term" value="C:membrane"/>
    <property type="evidence" value="ECO:0007669"/>
    <property type="project" value="InterPro"/>
</dbReference>
<name>A0A0D0GIU7_9SPHI</name>
<feature type="domain" description="PAS" evidence="11">
    <location>
        <begin position="198"/>
        <end position="270"/>
    </location>
</feature>
<accession>A0A0D0GIU7</accession>
<comment type="caution">
    <text evidence="12">The sequence shown here is derived from an EMBL/GenBank/DDBJ whole genome shotgun (WGS) entry which is preliminary data.</text>
</comment>
<dbReference type="EMBL" id="JXRA01000044">
    <property type="protein sequence ID" value="KIO77182.1"/>
    <property type="molecule type" value="Genomic_DNA"/>
</dbReference>
<evidence type="ECO:0000256" key="1">
    <source>
        <dbReference type="ARBA" id="ARBA00000085"/>
    </source>
</evidence>
<feature type="domain" description="Histidine kinase" evidence="10">
    <location>
        <begin position="448"/>
        <end position="537"/>
    </location>
</feature>
<evidence type="ECO:0000256" key="8">
    <source>
        <dbReference type="ARBA" id="ARBA00023012"/>
    </source>
</evidence>
<dbReference type="Pfam" id="PF08447">
    <property type="entry name" value="PAS_3"/>
    <property type="match status" value="1"/>
</dbReference>
<dbReference type="GO" id="GO:0046983">
    <property type="term" value="F:protein dimerization activity"/>
    <property type="evidence" value="ECO:0007669"/>
    <property type="project" value="InterPro"/>
</dbReference>
<evidence type="ECO:0000256" key="2">
    <source>
        <dbReference type="ARBA" id="ARBA00012438"/>
    </source>
</evidence>
<dbReference type="Gene3D" id="1.20.5.1930">
    <property type="match status" value="1"/>
</dbReference>
<dbReference type="SUPFAM" id="SSF55874">
    <property type="entry name" value="ATPase domain of HSP90 chaperone/DNA topoisomerase II/histidine kinase"/>
    <property type="match status" value="1"/>
</dbReference>
<feature type="coiled-coil region" evidence="9">
    <location>
        <begin position="41"/>
        <end position="72"/>
    </location>
</feature>
<dbReference type="InterPro" id="IPR036890">
    <property type="entry name" value="HATPase_C_sf"/>
</dbReference>
<keyword evidence="3" id="KW-0597">Phosphoprotein</keyword>
<dbReference type="AlphaFoldDB" id="A0A0D0GIU7"/>
<feature type="domain" description="PAS" evidence="11">
    <location>
        <begin position="72"/>
        <end position="142"/>
    </location>
</feature>
<keyword evidence="4" id="KW-0808">Transferase</keyword>
<keyword evidence="6" id="KW-0418">Kinase</keyword>
<dbReference type="GO" id="GO:0005524">
    <property type="term" value="F:ATP binding"/>
    <property type="evidence" value="ECO:0007669"/>
    <property type="project" value="UniProtKB-KW"/>
</dbReference>
<dbReference type="InterPro" id="IPR013655">
    <property type="entry name" value="PAS_fold_3"/>
</dbReference>
<dbReference type="SUPFAM" id="SSF55785">
    <property type="entry name" value="PYP-like sensor domain (PAS domain)"/>
    <property type="match status" value="2"/>
</dbReference>
<organism evidence="12 13">
    <name type="scientific">Pedobacter lusitanus</name>
    <dbReference type="NCBI Taxonomy" id="1503925"/>
    <lineage>
        <taxon>Bacteria</taxon>
        <taxon>Pseudomonadati</taxon>
        <taxon>Bacteroidota</taxon>
        <taxon>Sphingobacteriia</taxon>
        <taxon>Sphingobacteriales</taxon>
        <taxon>Sphingobacteriaceae</taxon>
        <taxon>Pedobacter</taxon>
    </lineage>
</organism>
<dbReference type="PANTHER" id="PTHR24421:SF10">
    <property type="entry name" value="NITRATE_NITRITE SENSOR PROTEIN NARQ"/>
    <property type="match status" value="1"/>
</dbReference>
<dbReference type="InterPro" id="IPR003594">
    <property type="entry name" value="HATPase_dom"/>
</dbReference>
<dbReference type="Pfam" id="PF02518">
    <property type="entry name" value="HATPase_c"/>
    <property type="match status" value="1"/>
</dbReference>
<protein>
    <recommendedName>
        <fullName evidence="2">histidine kinase</fullName>
        <ecNumber evidence="2">2.7.13.3</ecNumber>
    </recommendedName>
</protein>
<dbReference type="PANTHER" id="PTHR24421">
    <property type="entry name" value="NITRATE/NITRITE SENSOR PROTEIN NARX-RELATED"/>
    <property type="match status" value="1"/>
</dbReference>
<keyword evidence="9" id="KW-0175">Coiled coil</keyword>
<dbReference type="CDD" id="cd00130">
    <property type="entry name" value="PAS"/>
    <property type="match status" value="1"/>
</dbReference>
<evidence type="ECO:0000256" key="4">
    <source>
        <dbReference type="ARBA" id="ARBA00022679"/>
    </source>
</evidence>
<dbReference type="InterPro" id="IPR050482">
    <property type="entry name" value="Sensor_HK_TwoCompSys"/>
</dbReference>
<dbReference type="PROSITE" id="PS50109">
    <property type="entry name" value="HIS_KIN"/>
    <property type="match status" value="1"/>
</dbReference>
<evidence type="ECO:0000256" key="6">
    <source>
        <dbReference type="ARBA" id="ARBA00022777"/>
    </source>
</evidence>
<evidence type="ECO:0000313" key="13">
    <source>
        <dbReference type="Proteomes" id="UP000032049"/>
    </source>
</evidence>
<reference evidence="12 13" key="1">
    <citation type="submission" date="2015-01" db="EMBL/GenBank/DDBJ databases">
        <title>Draft genome sequence of Pedobacter sp. NL19 isolated from sludge of an effluent treatment pond in an abandoned uranium mine.</title>
        <authorList>
            <person name="Santos T."/>
            <person name="Caetano T."/>
            <person name="Covas C."/>
            <person name="Cruz A."/>
            <person name="Mendo S."/>
        </authorList>
    </citation>
    <scope>NUCLEOTIDE SEQUENCE [LARGE SCALE GENOMIC DNA]</scope>
    <source>
        <strain evidence="12 13">NL19</strain>
    </source>
</reference>
<dbReference type="Proteomes" id="UP000032049">
    <property type="component" value="Unassembled WGS sequence"/>
</dbReference>
<evidence type="ECO:0000256" key="9">
    <source>
        <dbReference type="SAM" id="Coils"/>
    </source>
</evidence>
<dbReference type="InterPro" id="IPR000014">
    <property type="entry name" value="PAS"/>
</dbReference>
<dbReference type="InterPro" id="IPR011712">
    <property type="entry name" value="Sig_transdc_His_kin_sub3_dim/P"/>
</dbReference>
<evidence type="ECO:0000256" key="3">
    <source>
        <dbReference type="ARBA" id="ARBA00022553"/>
    </source>
</evidence>
<evidence type="ECO:0000256" key="7">
    <source>
        <dbReference type="ARBA" id="ARBA00022840"/>
    </source>
</evidence>
<dbReference type="RefSeq" id="WP_041881850.1">
    <property type="nucleotide sequence ID" value="NZ_CP157278.1"/>
</dbReference>
<dbReference type="Gene3D" id="3.30.450.20">
    <property type="entry name" value="PAS domain"/>
    <property type="match status" value="2"/>
</dbReference>
<dbReference type="PROSITE" id="PS50112">
    <property type="entry name" value="PAS"/>
    <property type="match status" value="2"/>
</dbReference>
<keyword evidence="7" id="KW-0067">ATP-binding</keyword>
<dbReference type="SMART" id="SM00387">
    <property type="entry name" value="HATPase_c"/>
    <property type="match status" value="1"/>
</dbReference>
<dbReference type="CDD" id="cd16917">
    <property type="entry name" value="HATPase_UhpB-NarQ-NarX-like"/>
    <property type="match status" value="1"/>
</dbReference>
<evidence type="ECO:0000256" key="5">
    <source>
        <dbReference type="ARBA" id="ARBA00022741"/>
    </source>
</evidence>
<dbReference type="Gene3D" id="3.30.565.10">
    <property type="entry name" value="Histidine kinase-like ATPase, C-terminal domain"/>
    <property type="match status" value="1"/>
</dbReference>
<dbReference type="InterPro" id="IPR035965">
    <property type="entry name" value="PAS-like_dom_sf"/>
</dbReference>
<dbReference type="EC" id="2.7.13.3" evidence="2"/>
<dbReference type="Pfam" id="PF07730">
    <property type="entry name" value="HisKA_3"/>
    <property type="match status" value="1"/>
</dbReference>
<sequence length="541" mass="61360">MDKDHSSERENSISLISKLSGKLKYKNEDFSAKTRLTPDDVNVLLNELQVYQLELEMQNDELKASYATLDRERAKFVGLYNLAPVSYFILDYLGIVEEVNQNAVDLLNIPRQTILHKRFQSFISPQSWEDFYNFLHRLQYNDHKQTAEVKLKLIDDQFIYARMEGRAVSSIIVTEVKYYIAIIDITESRNAQQVLKETKDRLEMTLKASATGTWTIGCASNTVFLDTHSFNIMGVSSTSFNGTITGLIELIHPDDQKQVGNQLISAVHGIKDIDLEFRIGDIDNSFRYIAVKGHEIKIPEESGYFAGILTDITERKRLEQEAAILKNDQQKLVLSATLTAQEKERNSISSALHDSVCQLLYGIKLNLESVERSNSLKGEFKNVKQLLDQAIKETRQISYELTPSVLKDFGFVAGIKEMAQRTSTVHFQIDTYIDRTADTLHPDVQLYIFRMIQELVNNCIKHSKASHAEISVCLKNNRVSIRVSDNGTGLSQPHDQENNTGSGLSGIRNRVYLLNGKIKFENSKKGLTVTITFDNTPELSV</sequence>
<comment type="catalytic activity">
    <reaction evidence="1">
        <text>ATP + protein L-histidine = ADP + protein N-phospho-L-histidine.</text>
        <dbReference type="EC" id="2.7.13.3"/>
    </reaction>
</comment>
<dbReference type="SMART" id="SM00091">
    <property type="entry name" value="PAS"/>
    <property type="match status" value="2"/>
</dbReference>
<evidence type="ECO:0000313" key="12">
    <source>
        <dbReference type="EMBL" id="KIO77182.1"/>
    </source>
</evidence>
<keyword evidence="13" id="KW-1185">Reference proteome</keyword>
<dbReference type="GO" id="GO:0000155">
    <property type="term" value="F:phosphorelay sensor kinase activity"/>
    <property type="evidence" value="ECO:0007669"/>
    <property type="project" value="InterPro"/>
</dbReference>
<evidence type="ECO:0000259" key="10">
    <source>
        <dbReference type="PROSITE" id="PS50109"/>
    </source>
</evidence>